<name>A0A5N7AAH5_9EURO</name>
<accession>A0A5N7AAH5</accession>
<organism evidence="2 3">
    <name type="scientific">Aspergillus caelatus</name>
    <dbReference type="NCBI Taxonomy" id="61420"/>
    <lineage>
        <taxon>Eukaryota</taxon>
        <taxon>Fungi</taxon>
        <taxon>Dikarya</taxon>
        <taxon>Ascomycota</taxon>
        <taxon>Pezizomycotina</taxon>
        <taxon>Eurotiomycetes</taxon>
        <taxon>Eurotiomycetidae</taxon>
        <taxon>Eurotiales</taxon>
        <taxon>Aspergillaceae</taxon>
        <taxon>Aspergillus</taxon>
        <taxon>Aspergillus subgen. Circumdati</taxon>
    </lineage>
</organism>
<dbReference type="EMBL" id="ML737614">
    <property type="protein sequence ID" value="KAE8366358.1"/>
    <property type="molecule type" value="Genomic_DNA"/>
</dbReference>
<protein>
    <submittedName>
        <fullName evidence="2">Uncharacterized protein</fullName>
    </submittedName>
</protein>
<dbReference type="Proteomes" id="UP000326268">
    <property type="component" value="Unassembled WGS sequence"/>
</dbReference>
<evidence type="ECO:0000256" key="1">
    <source>
        <dbReference type="SAM" id="MobiDB-lite"/>
    </source>
</evidence>
<keyword evidence="3" id="KW-1185">Reference proteome</keyword>
<evidence type="ECO:0000313" key="2">
    <source>
        <dbReference type="EMBL" id="KAE8366358.1"/>
    </source>
</evidence>
<sequence>MRSVVLVPAKEKHTRFGFQRHRATIGEAPFPSEGPSTREVSHPTTSLRGRQKRGVFVPPSHISET</sequence>
<dbReference type="RefSeq" id="XP_031929439.1">
    <property type="nucleotide sequence ID" value="XM_032066301.1"/>
</dbReference>
<evidence type="ECO:0000313" key="3">
    <source>
        <dbReference type="Proteomes" id="UP000326268"/>
    </source>
</evidence>
<reference evidence="2 3" key="1">
    <citation type="submission" date="2019-04" db="EMBL/GenBank/DDBJ databases">
        <title>Friends and foes A comparative genomics studyof 23 Aspergillus species from section Flavi.</title>
        <authorList>
            <consortium name="DOE Joint Genome Institute"/>
            <person name="Kjaerbolling I."/>
            <person name="Vesth T."/>
            <person name="Frisvad J.C."/>
            <person name="Nybo J.L."/>
            <person name="Theobald S."/>
            <person name="Kildgaard S."/>
            <person name="Isbrandt T."/>
            <person name="Kuo A."/>
            <person name="Sato A."/>
            <person name="Lyhne E.K."/>
            <person name="Kogle M.E."/>
            <person name="Wiebenga A."/>
            <person name="Kun R.S."/>
            <person name="Lubbers R.J."/>
            <person name="Makela M.R."/>
            <person name="Barry K."/>
            <person name="Chovatia M."/>
            <person name="Clum A."/>
            <person name="Daum C."/>
            <person name="Haridas S."/>
            <person name="He G."/>
            <person name="LaButti K."/>
            <person name="Lipzen A."/>
            <person name="Mondo S."/>
            <person name="Riley R."/>
            <person name="Salamov A."/>
            <person name="Simmons B.A."/>
            <person name="Magnuson J.K."/>
            <person name="Henrissat B."/>
            <person name="Mortensen U.H."/>
            <person name="Larsen T.O."/>
            <person name="Devries R.P."/>
            <person name="Grigoriev I.V."/>
            <person name="Machida M."/>
            <person name="Baker S.E."/>
            <person name="Andersen M.R."/>
        </authorList>
    </citation>
    <scope>NUCLEOTIDE SEQUENCE [LARGE SCALE GENOMIC DNA]</scope>
    <source>
        <strain evidence="2 3">CBS 763.97</strain>
    </source>
</reference>
<dbReference type="AlphaFoldDB" id="A0A5N7AAH5"/>
<feature type="region of interest" description="Disordered" evidence="1">
    <location>
        <begin position="24"/>
        <end position="65"/>
    </location>
</feature>
<dbReference type="GeneID" id="43650747"/>
<proteinExistence type="predicted"/>
<gene>
    <name evidence="2" type="ORF">BDV27DRAFT_125349</name>
</gene>